<name>A0A0E0CT94_9ORYZ</name>
<dbReference type="EnsemblPlants" id="OMERI02G35500.3">
    <property type="protein sequence ID" value="OMERI02G35500.3"/>
    <property type="gene ID" value="OMERI02G35500"/>
</dbReference>
<dbReference type="HOGENOM" id="CLU_2007575_0_0_1"/>
<keyword evidence="2" id="KW-1185">Reference proteome</keyword>
<evidence type="ECO:0000313" key="2">
    <source>
        <dbReference type="Proteomes" id="UP000008021"/>
    </source>
</evidence>
<accession>A0A0E0CT94</accession>
<reference evidence="1" key="2">
    <citation type="submission" date="2018-05" db="EMBL/GenBank/DDBJ databases">
        <title>OmerRS3 (Oryza meridionalis Reference Sequence Version 3).</title>
        <authorList>
            <person name="Zhang J."/>
            <person name="Kudrna D."/>
            <person name="Lee S."/>
            <person name="Talag J."/>
            <person name="Welchert J."/>
            <person name="Wing R.A."/>
        </authorList>
    </citation>
    <scope>NUCLEOTIDE SEQUENCE [LARGE SCALE GENOMIC DNA]</scope>
    <source>
        <strain evidence="1">cv. OR44</strain>
    </source>
</reference>
<dbReference type="AlphaFoldDB" id="A0A0E0CT94"/>
<proteinExistence type="predicted"/>
<dbReference type="Gramene" id="OMERI02G35500.3">
    <property type="protein sequence ID" value="OMERI02G35500.3"/>
    <property type="gene ID" value="OMERI02G35500"/>
</dbReference>
<sequence>MDDGVVAVHHGGGDGGGLLGGGGGAALPGLRLEEDLGDDELAVPLLLVGAEVVLVHHPVGLLRLALLAVPLGRPLAITGLVLPVLCHRVSPPSTSSLCTFRRFLVPVVYAFDGRWKKCLTSPFS</sequence>
<evidence type="ECO:0000313" key="1">
    <source>
        <dbReference type="EnsemblPlants" id="OMERI02G35500.3"/>
    </source>
</evidence>
<dbReference type="Proteomes" id="UP000008021">
    <property type="component" value="Chromosome 2"/>
</dbReference>
<organism evidence="1">
    <name type="scientific">Oryza meridionalis</name>
    <dbReference type="NCBI Taxonomy" id="40149"/>
    <lineage>
        <taxon>Eukaryota</taxon>
        <taxon>Viridiplantae</taxon>
        <taxon>Streptophyta</taxon>
        <taxon>Embryophyta</taxon>
        <taxon>Tracheophyta</taxon>
        <taxon>Spermatophyta</taxon>
        <taxon>Magnoliopsida</taxon>
        <taxon>Liliopsida</taxon>
        <taxon>Poales</taxon>
        <taxon>Poaceae</taxon>
        <taxon>BOP clade</taxon>
        <taxon>Oryzoideae</taxon>
        <taxon>Oryzeae</taxon>
        <taxon>Oryzinae</taxon>
        <taxon>Oryza</taxon>
    </lineage>
</organism>
<protein>
    <submittedName>
        <fullName evidence="1">Uncharacterized protein</fullName>
    </submittedName>
</protein>
<reference evidence="1" key="1">
    <citation type="submission" date="2015-04" db="UniProtKB">
        <authorList>
            <consortium name="EnsemblPlants"/>
        </authorList>
    </citation>
    <scope>IDENTIFICATION</scope>
</reference>